<feature type="coiled-coil region" evidence="1">
    <location>
        <begin position="867"/>
        <end position="901"/>
    </location>
</feature>
<feature type="region of interest" description="Disordered" evidence="2">
    <location>
        <begin position="1"/>
        <end position="72"/>
    </location>
</feature>
<dbReference type="RefSeq" id="XP_007882383.1">
    <property type="nucleotide sequence ID" value="XM_007884192.1"/>
</dbReference>
<dbReference type="SUPFAM" id="SSF48371">
    <property type="entry name" value="ARM repeat"/>
    <property type="match status" value="3"/>
</dbReference>
<feature type="compositionally biased region" description="Low complexity" evidence="2">
    <location>
        <begin position="910"/>
        <end position="924"/>
    </location>
</feature>
<dbReference type="InterPro" id="IPR015172">
    <property type="entry name" value="MIF4G-like_typ-1"/>
</dbReference>
<name>A0A061H137_9BASI</name>
<evidence type="ECO:0000259" key="3">
    <source>
        <dbReference type="Pfam" id="PF09088"/>
    </source>
</evidence>
<gene>
    <name evidence="5" type="ORF">PFL1_06646</name>
</gene>
<feature type="compositionally biased region" description="Basic and acidic residues" evidence="2">
    <location>
        <begin position="953"/>
        <end position="964"/>
    </location>
</feature>
<proteinExistence type="predicted"/>
<dbReference type="KEGG" id="pfp:PFL1_06646"/>
<keyword evidence="1" id="KW-0175">Coiled coil</keyword>
<dbReference type="Gene3D" id="1.25.40.180">
    <property type="match status" value="3"/>
</dbReference>
<feature type="region of interest" description="Disordered" evidence="2">
    <location>
        <begin position="901"/>
        <end position="964"/>
    </location>
</feature>
<protein>
    <recommendedName>
        <fullName evidence="7">MIF4G domain-containing protein</fullName>
    </recommendedName>
</protein>
<dbReference type="GO" id="GO:0000339">
    <property type="term" value="F:RNA cap binding"/>
    <property type="evidence" value="ECO:0007669"/>
    <property type="project" value="InterPro"/>
</dbReference>
<evidence type="ECO:0000313" key="6">
    <source>
        <dbReference type="Proteomes" id="UP000053664"/>
    </source>
</evidence>
<dbReference type="Pfam" id="PF09088">
    <property type="entry name" value="MIF4G_like"/>
    <property type="match status" value="1"/>
</dbReference>
<feature type="domain" description="MIF4G-like type 1" evidence="3">
    <location>
        <begin position="438"/>
        <end position="644"/>
    </location>
</feature>
<dbReference type="GO" id="GO:0006406">
    <property type="term" value="P:mRNA export from nucleus"/>
    <property type="evidence" value="ECO:0007669"/>
    <property type="project" value="InterPro"/>
</dbReference>
<evidence type="ECO:0000256" key="2">
    <source>
        <dbReference type="SAM" id="MobiDB-lite"/>
    </source>
</evidence>
<dbReference type="PANTHER" id="PTHR12412:SF2">
    <property type="entry name" value="NUCLEAR CAP-BINDING PROTEIN SUBUNIT 1"/>
    <property type="match status" value="1"/>
</dbReference>
<dbReference type="GO" id="GO:0005634">
    <property type="term" value="C:nucleus"/>
    <property type="evidence" value="ECO:0007669"/>
    <property type="project" value="TreeGrafter"/>
</dbReference>
<dbReference type="InterPro" id="IPR016024">
    <property type="entry name" value="ARM-type_fold"/>
</dbReference>
<dbReference type="Pfam" id="PF09090">
    <property type="entry name" value="MIF4G_like_2"/>
    <property type="match status" value="2"/>
</dbReference>
<dbReference type="HOGENOM" id="CLU_004991_0_0_1"/>
<evidence type="ECO:0008006" key="7">
    <source>
        <dbReference type="Google" id="ProtNLM"/>
    </source>
</evidence>
<dbReference type="InterPro" id="IPR027159">
    <property type="entry name" value="CBP80"/>
</dbReference>
<evidence type="ECO:0000259" key="4">
    <source>
        <dbReference type="Pfam" id="PF09090"/>
    </source>
</evidence>
<feature type="domain" description="MIF4G-like type 2" evidence="4">
    <location>
        <begin position="849"/>
        <end position="1032"/>
    </location>
</feature>
<dbReference type="GO" id="GO:0000184">
    <property type="term" value="P:nuclear-transcribed mRNA catabolic process, nonsense-mediated decay"/>
    <property type="evidence" value="ECO:0007669"/>
    <property type="project" value="TreeGrafter"/>
</dbReference>
<feature type="compositionally biased region" description="Low complexity" evidence="2">
    <location>
        <begin position="938"/>
        <end position="952"/>
    </location>
</feature>
<evidence type="ECO:0000313" key="5">
    <source>
        <dbReference type="EMBL" id="EPQ25779.1"/>
    </source>
</evidence>
<feature type="compositionally biased region" description="Basic and acidic residues" evidence="2">
    <location>
        <begin position="405"/>
        <end position="425"/>
    </location>
</feature>
<dbReference type="Proteomes" id="UP000053664">
    <property type="component" value="Unassembled WGS sequence"/>
</dbReference>
<reference evidence="5 6" key="1">
    <citation type="journal article" date="2013" name="Plant Cell">
        <title>The transition from a phytopathogenic smut ancestor to an anamorphic biocontrol agent deciphered by comparative whole-genome analysis.</title>
        <authorList>
            <person name="Lefebvre F."/>
            <person name="Joly D.L."/>
            <person name="Labbe C."/>
            <person name="Teichmann B."/>
            <person name="Linning R."/>
            <person name="Belzile F."/>
            <person name="Bakkeren G."/>
            <person name="Belanger R.R."/>
        </authorList>
    </citation>
    <scope>NUCLEOTIDE SEQUENCE [LARGE SCALE GENOMIC DNA]</scope>
    <source>
        <strain evidence="5 6">PF-1</strain>
    </source>
</reference>
<dbReference type="PANTHER" id="PTHR12412">
    <property type="entry name" value="CAP BINDING PROTEIN"/>
    <property type="match status" value="1"/>
</dbReference>
<dbReference type="eggNOG" id="KOG1104">
    <property type="taxonomic scope" value="Eukaryota"/>
</dbReference>
<accession>A0A061H137</accession>
<dbReference type="InterPro" id="IPR015174">
    <property type="entry name" value="MIF4G-like_typ-2"/>
</dbReference>
<organism evidence="5 6">
    <name type="scientific">Pseudozyma flocculosa PF-1</name>
    <dbReference type="NCBI Taxonomy" id="1277687"/>
    <lineage>
        <taxon>Eukaryota</taxon>
        <taxon>Fungi</taxon>
        <taxon>Dikarya</taxon>
        <taxon>Basidiomycota</taxon>
        <taxon>Ustilaginomycotina</taxon>
        <taxon>Ustilaginomycetes</taxon>
        <taxon>Ustilaginales</taxon>
        <taxon>Ustilaginaceae</taxon>
        <taxon>Pseudozyma</taxon>
    </lineage>
</organism>
<sequence length="1065" mass="117028">MADRNYPYGQAGGGGYYQGGGHQQSPYSRPRRGGGGGGGGRGGGYYGGGGGGHHHHQQTPQHTPESRAEQKARQLKLNLYKLGEEKDFHPPSDLLKLSRWIQERAKDGVEPVNAAFRIMVVEQPHKIPLIAALIGFLCLSPNQRRDAERQDPAEHDADAQVASKDDTVGITVVKDLVRAFRTYLDARLWRNTRLSLHLFAALVPLRIISASSLRTLLSSFAAVLDEPGVAASRGDRAAICIIEMICRGGQDLLLRDDVDDVDGVENGDAASADEGARQELDALVEKVTAYNASRKVEYELAAPFSVDAIDGNTLRQESFEDCVRALEACQSQGYTRPAFLPTPSDLLPAAISPSASKLPREERSVSLPDVLVPPDEDLDASGVDVAFASFGETAGERTKRHARSGKLDIGKGEADQRRAGSGPERVDRQARWFVDSVPQPGTPSSVVLRAILADMIDLYEVNRKDAARLILDLPSWLRRGTFGGKVSPDAGLFGESDEEWWYVERAGTGQTVEGGWSLDDLIVESVVSTSLVLPTPPRNALYYTALLREVVSVTPGTIAPSLGRTIRTFYSAMGDGRIDAEVLDRFADWFSIHLSNFNFGWAWKEWIGDAALPASHPRRAFSRRIVELEVRLAYYDRIKQTLPEEIAQSSLAPEEPLPAFTYADESHPYHAQASRLINSIRAKAAAPVIMADFESFKASIRPDPSSFSLPDAGNDDGGIDAQGKVESEQQAEAVVRDIAIQAVLFVGSRSFSHFLNIVERYHALLRQLSSSPRMRIAILCGATRFWARSAQWVGIVIDKLLQYRIVEPADVVDFVFSPPTDEPAPVLLGSGDGVPHSFSRVPAVVGAGSSQRDWSSFNWWLIIRLTLKKVNGRVDQLQKRLEDIEREEALEQERKEAALAAGMDEDDSTPASPQQVPAAPSLPLFPTSASLPPRPDLSSANAVTATTVASTTARDEEKRKATSEEARISLEAIQVEQRKVFISVLGGFNRLLKQSGALQMDLASTQEWDDAKWQSWWIRGWFLELCRLFNKQILANRETIMANVFPDEADPAREIVERAIDMLSE</sequence>
<dbReference type="GeneID" id="19320718"/>
<feature type="compositionally biased region" description="Gly residues" evidence="2">
    <location>
        <begin position="33"/>
        <end position="51"/>
    </location>
</feature>
<evidence type="ECO:0000256" key="1">
    <source>
        <dbReference type="SAM" id="Coils"/>
    </source>
</evidence>
<dbReference type="OrthoDB" id="10252707at2759"/>
<dbReference type="AlphaFoldDB" id="A0A061H137"/>
<feature type="compositionally biased region" description="Gly residues" evidence="2">
    <location>
        <begin position="10"/>
        <end position="22"/>
    </location>
</feature>
<feature type="domain" description="MIF4G-like type 2" evidence="4">
    <location>
        <begin position="660"/>
        <end position="822"/>
    </location>
</feature>
<dbReference type="GO" id="GO:0005846">
    <property type="term" value="C:nuclear cap binding complex"/>
    <property type="evidence" value="ECO:0007669"/>
    <property type="project" value="InterPro"/>
</dbReference>
<dbReference type="GO" id="GO:0003729">
    <property type="term" value="F:mRNA binding"/>
    <property type="evidence" value="ECO:0007669"/>
    <property type="project" value="TreeGrafter"/>
</dbReference>
<dbReference type="EMBL" id="KE361650">
    <property type="protein sequence ID" value="EPQ25779.1"/>
    <property type="molecule type" value="Genomic_DNA"/>
</dbReference>
<feature type="region of interest" description="Disordered" evidence="2">
    <location>
        <begin position="396"/>
        <end position="425"/>
    </location>
</feature>